<dbReference type="InterPro" id="IPR010156">
    <property type="entry name" value="CRISPR-assoc_prot_Cas6"/>
</dbReference>
<organism evidence="3 4">
    <name type="scientific">Clostridium argentinense CDC 2741</name>
    <dbReference type="NCBI Taxonomy" id="1418104"/>
    <lineage>
        <taxon>Bacteria</taxon>
        <taxon>Bacillati</taxon>
        <taxon>Bacillota</taxon>
        <taxon>Clostridia</taxon>
        <taxon>Eubacteriales</taxon>
        <taxon>Clostridiaceae</taxon>
        <taxon>Clostridium</taxon>
    </lineage>
</organism>
<sequence>MKFYQLSIALRLKRDIYHNEVTEKLSILFNKSMLYHYNLESIHELNQYKFYTFEGLLPFEKDKIYKSGKNYTTSLRCIDEKMAEEFKMCLKQVMTNEFDVMSVNINALNIKRNIKQIYTVTPTIATIDGKPWTNTMSIDIIKSSINNNLINKLKTIKEIEYPINHDMIEEIEVKNIKSIAYKYKNIKFIGNKFNIKVKQDDLSQDMAKVAIAVGLLEKNSLGYGYCIYK</sequence>
<protein>
    <submittedName>
        <fullName evidence="3">CRISPR-associated endoribonuclease Cas6</fullName>
    </submittedName>
</protein>
<dbReference type="NCBIfam" id="TIGR01877">
    <property type="entry name" value="cas_cas6"/>
    <property type="match status" value="1"/>
</dbReference>
<evidence type="ECO:0000256" key="1">
    <source>
        <dbReference type="ARBA" id="ARBA00023118"/>
    </source>
</evidence>
<feature type="domain" description="CRISPR associated protein Cas6 C-terminal" evidence="2">
    <location>
        <begin position="117"/>
        <end position="226"/>
    </location>
</feature>
<dbReference type="EMBL" id="AYSO01000020">
    <property type="protein sequence ID" value="KIE45181.1"/>
    <property type="molecule type" value="Genomic_DNA"/>
</dbReference>
<keyword evidence="1" id="KW-0051">Antiviral defense</keyword>
<name>A0A0C1R3W4_9CLOT</name>
<reference evidence="3 4" key="1">
    <citation type="journal article" date="2015" name="Infect. Genet. Evol.">
        <title>Genomic sequences of six botulinum neurotoxin-producing strains representing three clostridial species illustrate the mobility and diversity of botulinum neurotoxin genes.</title>
        <authorList>
            <person name="Smith T.J."/>
            <person name="Hill K.K."/>
            <person name="Xie G."/>
            <person name="Foley B.T."/>
            <person name="Williamson C.H."/>
            <person name="Foster J.T."/>
            <person name="Johnson S.L."/>
            <person name="Chertkov O."/>
            <person name="Teshima H."/>
            <person name="Gibbons H.S."/>
            <person name="Johnsky L.A."/>
            <person name="Karavis M.A."/>
            <person name="Smith L.A."/>
        </authorList>
    </citation>
    <scope>NUCLEOTIDE SEQUENCE [LARGE SCALE GENOMIC DNA]</scope>
    <source>
        <strain evidence="3 4">CDC 2741</strain>
    </source>
</reference>
<evidence type="ECO:0000259" key="2">
    <source>
        <dbReference type="Pfam" id="PF01881"/>
    </source>
</evidence>
<dbReference type="AlphaFoldDB" id="A0A0C1R3W4"/>
<dbReference type="GO" id="GO:0016788">
    <property type="term" value="F:hydrolase activity, acting on ester bonds"/>
    <property type="evidence" value="ECO:0007669"/>
    <property type="project" value="InterPro"/>
</dbReference>
<proteinExistence type="predicted"/>
<dbReference type="InterPro" id="IPR049435">
    <property type="entry name" value="Cas_Cas6_C"/>
</dbReference>
<dbReference type="RefSeq" id="WP_039635783.1">
    <property type="nucleotide sequence ID" value="NZ_AYSO01000020.1"/>
</dbReference>
<gene>
    <name evidence="3" type="primary">cas6</name>
    <name evidence="3" type="ORF">U732_110</name>
</gene>
<dbReference type="Proteomes" id="UP000031366">
    <property type="component" value="Unassembled WGS sequence"/>
</dbReference>
<dbReference type="OrthoDB" id="86642at2"/>
<evidence type="ECO:0000313" key="3">
    <source>
        <dbReference type="EMBL" id="KIE45181.1"/>
    </source>
</evidence>
<dbReference type="Gene3D" id="3.30.70.1900">
    <property type="match status" value="1"/>
</dbReference>
<dbReference type="GO" id="GO:0051607">
    <property type="term" value="P:defense response to virus"/>
    <property type="evidence" value="ECO:0007669"/>
    <property type="project" value="UniProtKB-KW"/>
</dbReference>
<evidence type="ECO:0000313" key="4">
    <source>
        <dbReference type="Proteomes" id="UP000031366"/>
    </source>
</evidence>
<comment type="caution">
    <text evidence="3">The sequence shown here is derived from an EMBL/GenBank/DDBJ whole genome shotgun (WGS) entry which is preliminary data.</text>
</comment>
<accession>A0A0C1R3W4</accession>
<keyword evidence="4" id="KW-1185">Reference proteome</keyword>
<dbReference type="Pfam" id="PF01881">
    <property type="entry name" value="Cas_Cas6_C"/>
    <property type="match status" value="1"/>
</dbReference>